<dbReference type="Gene3D" id="2.60.120.920">
    <property type="match status" value="1"/>
</dbReference>
<dbReference type="EMBL" id="CAJEWN010003973">
    <property type="protein sequence ID" value="CAD2209018.1"/>
    <property type="molecule type" value="Genomic_DNA"/>
</dbReference>
<gene>
    <name evidence="2" type="ORF">MENT_LOCUS63120</name>
</gene>
<organism evidence="2 3">
    <name type="scientific">Meloidogyne enterolobii</name>
    <name type="common">Root-knot nematode worm</name>
    <name type="synonym">Meloidogyne mayaguensis</name>
    <dbReference type="NCBI Taxonomy" id="390850"/>
    <lineage>
        <taxon>Eukaryota</taxon>
        <taxon>Metazoa</taxon>
        <taxon>Ecdysozoa</taxon>
        <taxon>Nematoda</taxon>
        <taxon>Chromadorea</taxon>
        <taxon>Rhabditida</taxon>
        <taxon>Tylenchina</taxon>
        <taxon>Tylenchomorpha</taxon>
        <taxon>Tylenchoidea</taxon>
        <taxon>Meloidogynidae</taxon>
        <taxon>Meloidogyninae</taxon>
        <taxon>Meloidogyne</taxon>
    </lineage>
</organism>
<evidence type="ECO:0000313" key="3">
    <source>
        <dbReference type="Proteomes" id="UP000580250"/>
    </source>
</evidence>
<dbReference type="AlphaFoldDB" id="A0A6V7YBS1"/>
<keyword evidence="1" id="KW-0175">Coiled coil</keyword>
<evidence type="ECO:0000313" key="2">
    <source>
        <dbReference type="EMBL" id="CAD2209018.1"/>
    </source>
</evidence>
<comment type="caution">
    <text evidence="2">The sequence shown here is derived from an EMBL/GenBank/DDBJ whole genome shotgun (WGS) entry which is preliminary data.</text>
</comment>
<reference evidence="2 3" key="1">
    <citation type="submission" date="2020-08" db="EMBL/GenBank/DDBJ databases">
        <authorList>
            <person name="Koutsovoulos G."/>
            <person name="Danchin GJ E."/>
        </authorList>
    </citation>
    <scope>NUCLEOTIDE SEQUENCE [LARGE SCALE GENOMIC DNA]</scope>
</reference>
<feature type="coiled-coil region" evidence="1">
    <location>
        <begin position="32"/>
        <end position="101"/>
    </location>
</feature>
<accession>A0A6V7YBS1</accession>
<dbReference type="Proteomes" id="UP000580250">
    <property type="component" value="Unassembled WGS sequence"/>
</dbReference>
<name>A0A6V7YBS1_MELEN</name>
<protein>
    <submittedName>
        <fullName evidence="2">Uncharacterized protein</fullName>
    </submittedName>
</protein>
<evidence type="ECO:0000256" key="1">
    <source>
        <dbReference type="SAM" id="Coils"/>
    </source>
</evidence>
<dbReference type="InterPro" id="IPR043136">
    <property type="entry name" value="B30.2/SPRY_sf"/>
</dbReference>
<proteinExistence type="predicted"/>
<sequence>MTEEGSSNFDLELNKKKIVLNLEKKVYFLEKEKEFNLKIKEIEDKNIFLENKLKEKKEKIQKIKSENKQKDGKINLLEKANDLLNKKVDDLTNELEQLKNKSFVKIENKWKEIDFTYSNTFKCCENKCINTSKPIGECIKGNGFVNLINDGNIEYIKRVDGKGVNNTSLILTENSFKKPQNCINYSLFYFEIKCKIEGLLNDNNLMFIGLKIGAKNKYIRFGADCALILNEKNKGFNIQQFFWNNNDVFGCGLVYAPDDDTYVFFTQNGKQIGKAVFLMDNCNSYKPYVALNCCSVEANFGNNLETKPFVYDISKHLAPEYY</sequence>